<keyword evidence="5" id="KW-0808">Transferase</keyword>
<keyword evidence="4" id="KW-0963">Cytoplasm</keyword>
<protein>
    <recommendedName>
        <fullName evidence="10">L-threonylcarbamoyladenylate synthase</fullName>
        <ecNumber evidence="3">2.7.7.87</ecNumber>
    </recommendedName>
    <alternativeName>
        <fullName evidence="10">L-threonylcarbamoyladenylate synthase</fullName>
    </alternativeName>
</protein>
<dbReference type="NCBIfam" id="TIGR00057">
    <property type="entry name" value="L-threonylcarbamoyladenylate synthase"/>
    <property type="match status" value="1"/>
</dbReference>
<dbReference type="Proteomes" id="UP000649573">
    <property type="component" value="Unassembled WGS sequence"/>
</dbReference>
<dbReference type="EC" id="2.7.7.87" evidence="3"/>
<evidence type="ECO:0000256" key="2">
    <source>
        <dbReference type="ARBA" id="ARBA00007663"/>
    </source>
</evidence>
<sequence length="228" mass="23704">MGRPAELTRLGEVSTVYDCSEPSNRAAGLAAAAGAVRSGRLVVLPTDTVYGIGCDAFDAEAVRSLLEAKGRGPDMPVPVLVGSWTTIDGLVLSVPRQARALIEAFWPGGLSLVLPHAPSLAWDLGQTRGTVMLRMPLHPVALELLRDVGPMAVSSANKSGFAPASSAQEARDQLGDAVPVYLDGGLSGENIASTIVDLTGADALILREGAVSREEINEVLGIEVEVAR</sequence>
<evidence type="ECO:0000256" key="3">
    <source>
        <dbReference type="ARBA" id="ARBA00012584"/>
    </source>
</evidence>
<evidence type="ECO:0000256" key="7">
    <source>
        <dbReference type="ARBA" id="ARBA00022695"/>
    </source>
</evidence>
<accession>A0ABQ2UTX9</accession>
<dbReference type="InterPro" id="IPR050156">
    <property type="entry name" value="TC-AMP_synthase_SUA5"/>
</dbReference>
<evidence type="ECO:0000256" key="11">
    <source>
        <dbReference type="ARBA" id="ARBA00048366"/>
    </source>
</evidence>
<dbReference type="EMBL" id="BMRE01000025">
    <property type="protein sequence ID" value="GGU53385.1"/>
    <property type="molecule type" value="Genomic_DNA"/>
</dbReference>
<evidence type="ECO:0000256" key="9">
    <source>
        <dbReference type="ARBA" id="ARBA00022840"/>
    </source>
</evidence>
<feature type="domain" description="YrdC-like" evidence="12">
    <location>
        <begin position="26"/>
        <end position="211"/>
    </location>
</feature>
<proteinExistence type="inferred from homology"/>
<gene>
    <name evidence="13" type="ORF">GCM10010178_52840</name>
</gene>
<evidence type="ECO:0000259" key="12">
    <source>
        <dbReference type="PROSITE" id="PS51163"/>
    </source>
</evidence>
<dbReference type="PANTHER" id="PTHR17490:SF16">
    <property type="entry name" value="THREONYLCARBAMOYL-AMP SYNTHASE"/>
    <property type="match status" value="1"/>
</dbReference>
<comment type="similarity">
    <text evidence="2">Belongs to the SUA5 family.</text>
</comment>
<evidence type="ECO:0000256" key="6">
    <source>
        <dbReference type="ARBA" id="ARBA00022694"/>
    </source>
</evidence>
<evidence type="ECO:0000256" key="4">
    <source>
        <dbReference type="ARBA" id="ARBA00022490"/>
    </source>
</evidence>
<reference evidence="14" key="1">
    <citation type="journal article" date="2019" name="Int. J. Syst. Evol. Microbiol.">
        <title>The Global Catalogue of Microorganisms (GCM) 10K type strain sequencing project: providing services to taxonomists for standard genome sequencing and annotation.</title>
        <authorList>
            <consortium name="The Broad Institute Genomics Platform"/>
            <consortium name="The Broad Institute Genome Sequencing Center for Infectious Disease"/>
            <person name="Wu L."/>
            <person name="Ma J."/>
        </authorList>
    </citation>
    <scope>NUCLEOTIDE SEQUENCE [LARGE SCALE GENOMIC DNA]</scope>
    <source>
        <strain evidence="14">JCM 3296</strain>
    </source>
</reference>
<dbReference type="PROSITE" id="PS51163">
    <property type="entry name" value="YRDC"/>
    <property type="match status" value="1"/>
</dbReference>
<dbReference type="Pfam" id="PF01300">
    <property type="entry name" value="Sua5_yciO_yrdC"/>
    <property type="match status" value="1"/>
</dbReference>
<keyword evidence="6" id="KW-0819">tRNA processing</keyword>
<dbReference type="PANTHER" id="PTHR17490">
    <property type="entry name" value="SUA5"/>
    <property type="match status" value="1"/>
</dbReference>
<keyword evidence="14" id="KW-1185">Reference proteome</keyword>
<comment type="caution">
    <text evidence="13">The sequence shown here is derived from an EMBL/GenBank/DDBJ whole genome shotgun (WGS) entry which is preliminary data.</text>
</comment>
<name>A0ABQ2UTX9_9PSEU</name>
<keyword evidence="8" id="KW-0547">Nucleotide-binding</keyword>
<dbReference type="Gene3D" id="3.90.870.10">
    <property type="entry name" value="DHBP synthase"/>
    <property type="match status" value="1"/>
</dbReference>
<dbReference type="SUPFAM" id="SSF55821">
    <property type="entry name" value="YrdC/RibB"/>
    <property type="match status" value="1"/>
</dbReference>
<evidence type="ECO:0000256" key="1">
    <source>
        <dbReference type="ARBA" id="ARBA00004496"/>
    </source>
</evidence>
<dbReference type="InterPro" id="IPR006070">
    <property type="entry name" value="Sua5-like_dom"/>
</dbReference>
<keyword evidence="9" id="KW-0067">ATP-binding</keyword>
<evidence type="ECO:0000256" key="8">
    <source>
        <dbReference type="ARBA" id="ARBA00022741"/>
    </source>
</evidence>
<evidence type="ECO:0000256" key="10">
    <source>
        <dbReference type="ARBA" id="ARBA00029774"/>
    </source>
</evidence>
<dbReference type="InterPro" id="IPR017945">
    <property type="entry name" value="DHBP_synth_RibB-like_a/b_dom"/>
</dbReference>
<evidence type="ECO:0000313" key="14">
    <source>
        <dbReference type="Proteomes" id="UP000649573"/>
    </source>
</evidence>
<evidence type="ECO:0000313" key="13">
    <source>
        <dbReference type="EMBL" id="GGU53385.1"/>
    </source>
</evidence>
<evidence type="ECO:0000256" key="5">
    <source>
        <dbReference type="ARBA" id="ARBA00022679"/>
    </source>
</evidence>
<comment type="catalytic activity">
    <reaction evidence="11">
        <text>L-threonine + hydrogencarbonate + ATP = L-threonylcarbamoyladenylate + diphosphate + H2O</text>
        <dbReference type="Rhea" id="RHEA:36407"/>
        <dbReference type="ChEBI" id="CHEBI:15377"/>
        <dbReference type="ChEBI" id="CHEBI:17544"/>
        <dbReference type="ChEBI" id="CHEBI:30616"/>
        <dbReference type="ChEBI" id="CHEBI:33019"/>
        <dbReference type="ChEBI" id="CHEBI:57926"/>
        <dbReference type="ChEBI" id="CHEBI:73682"/>
        <dbReference type="EC" id="2.7.7.87"/>
    </reaction>
</comment>
<keyword evidence="7" id="KW-0548">Nucleotidyltransferase</keyword>
<comment type="subcellular location">
    <subcellularLocation>
        <location evidence="1">Cytoplasm</location>
    </subcellularLocation>
</comment>
<organism evidence="13 14">
    <name type="scientific">Lentzea flava</name>
    <dbReference type="NCBI Taxonomy" id="103732"/>
    <lineage>
        <taxon>Bacteria</taxon>
        <taxon>Bacillati</taxon>
        <taxon>Actinomycetota</taxon>
        <taxon>Actinomycetes</taxon>
        <taxon>Pseudonocardiales</taxon>
        <taxon>Pseudonocardiaceae</taxon>
        <taxon>Lentzea</taxon>
    </lineage>
</organism>